<dbReference type="Gene3D" id="3.10.10.10">
    <property type="entry name" value="HIV Type 1 Reverse Transcriptase, subunit A, domain 1"/>
    <property type="match status" value="1"/>
</dbReference>
<dbReference type="EMBL" id="UZAH01034093">
    <property type="protein sequence ID" value="VDP33222.1"/>
    <property type="molecule type" value="Genomic_DNA"/>
</dbReference>
<dbReference type="Proteomes" id="UP000050761">
    <property type="component" value="Unassembled WGS sequence"/>
</dbReference>
<name>A0A183GIR6_HELPZ</name>
<reference evidence="5" key="2">
    <citation type="submission" date="2019-09" db="UniProtKB">
        <authorList>
            <consortium name="WormBaseParasite"/>
        </authorList>
    </citation>
    <scope>IDENTIFICATION</scope>
</reference>
<evidence type="ECO:0000313" key="3">
    <source>
        <dbReference type="EMBL" id="VDP33222.1"/>
    </source>
</evidence>
<organism evidence="4 5">
    <name type="scientific">Heligmosomoides polygyrus</name>
    <name type="common">Parasitic roundworm</name>
    <dbReference type="NCBI Taxonomy" id="6339"/>
    <lineage>
        <taxon>Eukaryota</taxon>
        <taxon>Metazoa</taxon>
        <taxon>Ecdysozoa</taxon>
        <taxon>Nematoda</taxon>
        <taxon>Chromadorea</taxon>
        <taxon>Rhabditida</taxon>
        <taxon>Rhabditina</taxon>
        <taxon>Rhabditomorpha</taxon>
        <taxon>Strongyloidea</taxon>
        <taxon>Heligmosomidae</taxon>
        <taxon>Heligmosomoides</taxon>
    </lineage>
</organism>
<proteinExistence type="predicted"/>
<feature type="compositionally biased region" description="Basic and acidic residues" evidence="2">
    <location>
        <begin position="260"/>
        <end position="274"/>
    </location>
</feature>
<dbReference type="WBParaSite" id="HPBE_0002254201-mRNA-1">
    <property type="protein sequence ID" value="HPBE_0002254201-mRNA-1"/>
    <property type="gene ID" value="HPBE_0002254201"/>
</dbReference>
<dbReference type="OrthoDB" id="5874850at2759"/>
<feature type="coiled-coil region" evidence="1">
    <location>
        <begin position="91"/>
        <end position="132"/>
    </location>
</feature>
<accession>A0A3P8C3N9</accession>
<evidence type="ECO:0000313" key="5">
    <source>
        <dbReference type="WBParaSite" id="HPBE_0002254201-mRNA-1"/>
    </source>
</evidence>
<accession>A0A183GIR6</accession>
<feature type="region of interest" description="Disordered" evidence="2">
    <location>
        <begin position="219"/>
        <end position="274"/>
    </location>
</feature>
<gene>
    <name evidence="3" type="ORF">HPBE_LOCUS22541</name>
</gene>
<dbReference type="InterPro" id="IPR053134">
    <property type="entry name" value="RNA-dir_DNA_polymerase"/>
</dbReference>
<sequence length="631" mass="71567">MGDPKREKVEDVARVAAEEAVRQLETLKELCARESEQSVGFQQLMKSLECSSRVELVQTIEDLVLKASVVEEVRESTGWLQDDIALPCSELIKKEAQLLEKEQNVISLQKQLEAAQRELKAQQQRMECSRRAEEDESPPDWAKTAAGIECVDTTRIAELLWEDTEFERDNEGSHLFEQVVNWPESYCFLEAMERQGDAYANLKEAAMRVERRRMTMDNAKEQRLSTAEAAKPENKWQRTWPPGARRPERNEASQAQKQTSRAETETVQRGEQRKEVGDARVQCYNCKGARRKGGITVWEEISHGSESVWENLVGITGYGSEISILPKTVLQQIKKDGYRLSTKVLQALNYKLVQQPRGGIDTEACIEELDKVVQSSECRGVAASKAKVCKRVYVAPGEMKWVIVKGNPGQATKETLLQSEVDCISSGLCSVDENGVAEVPVWNVAMEPLVLKAGQDIGEWENNVEYSRVATKDVVSDMLTLGKPPLQVEKRQQMLNDLLLKNREGSDGSTQGLWELVKEYNAVFAVEDRELTQTNLVVHEIDSGDTEPIRQRTRPVPLRPRLEFKKMIRELLDRGIIEESSSDWASPVVLVKKKDGSLRLFIDYREVNKHTRQDAYPLPRIDVILQNVKDK</sequence>
<dbReference type="AlphaFoldDB" id="A0A183GIR6"/>
<evidence type="ECO:0000256" key="1">
    <source>
        <dbReference type="SAM" id="Coils"/>
    </source>
</evidence>
<keyword evidence="4" id="KW-1185">Reference proteome</keyword>
<reference evidence="3 4" key="1">
    <citation type="submission" date="2018-11" db="EMBL/GenBank/DDBJ databases">
        <authorList>
            <consortium name="Pathogen Informatics"/>
        </authorList>
    </citation>
    <scope>NUCLEOTIDE SEQUENCE [LARGE SCALE GENOMIC DNA]</scope>
</reference>
<evidence type="ECO:0000256" key="2">
    <source>
        <dbReference type="SAM" id="MobiDB-lite"/>
    </source>
</evidence>
<dbReference type="SUPFAM" id="SSF56672">
    <property type="entry name" value="DNA/RNA polymerases"/>
    <property type="match status" value="1"/>
</dbReference>
<protein>
    <submittedName>
        <fullName evidence="5">Retrovirus-related Pol polyprotein from transposon TNT 1-94</fullName>
    </submittedName>
</protein>
<dbReference type="InterPro" id="IPR043502">
    <property type="entry name" value="DNA/RNA_pol_sf"/>
</dbReference>
<keyword evidence="1" id="KW-0175">Coiled coil</keyword>
<dbReference type="PANTHER" id="PTHR24559">
    <property type="entry name" value="TRANSPOSON TY3-I GAG-POL POLYPROTEIN"/>
    <property type="match status" value="1"/>
</dbReference>
<evidence type="ECO:0000313" key="4">
    <source>
        <dbReference type="Proteomes" id="UP000050761"/>
    </source>
</evidence>
<dbReference type="PANTHER" id="PTHR24559:SF444">
    <property type="entry name" value="REVERSE TRANSCRIPTASE DOMAIN-CONTAINING PROTEIN"/>
    <property type="match status" value="1"/>
</dbReference>